<comment type="caution">
    <text evidence="1">The sequence shown here is derived from an EMBL/GenBank/DDBJ whole genome shotgun (WGS) entry which is preliminary data.</text>
</comment>
<keyword evidence="2" id="KW-1185">Reference proteome</keyword>
<protein>
    <submittedName>
        <fullName evidence="1">Unnamed protein product</fullName>
    </submittedName>
</protein>
<dbReference type="EMBL" id="BSXW01000230">
    <property type="protein sequence ID" value="GMF15799.1"/>
    <property type="molecule type" value="Genomic_DNA"/>
</dbReference>
<evidence type="ECO:0000313" key="1">
    <source>
        <dbReference type="EMBL" id="GMF15799.1"/>
    </source>
</evidence>
<name>A0A9W6TK84_9STRA</name>
<gene>
    <name evidence="1" type="ORF">Plil01_000550900</name>
</gene>
<sequence>MQDEGVVLLYNMLRLHITRQLVGKTKTSSLNHHSLTCPTGRIFGRPTGGTFVRRTKVKIVPGVATSLTISIYPTSSCSDMDAEYITVGTKYINSNVCFNGNTRLYANMTALPTPTTPSIPVIDVESMTREQIMFPDWLWEPTPRQVFVTD</sequence>
<dbReference type="AlphaFoldDB" id="A0A9W6TK84"/>
<accession>A0A9W6TK84</accession>
<dbReference type="Proteomes" id="UP001165083">
    <property type="component" value="Unassembled WGS sequence"/>
</dbReference>
<organism evidence="1 2">
    <name type="scientific">Phytophthora lilii</name>
    <dbReference type="NCBI Taxonomy" id="2077276"/>
    <lineage>
        <taxon>Eukaryota</taxon>
        <taxon>Sar</taxon>
        <taxon>Stramenopiles</taxon>
        <taxon>Oomycota</taxon>
        <taxon>Peronosporomycetes</taxon>
        <taxon>Peronosporales</taxon>
        <taxon>Peronosporaceae</taxon>
        <taxon>Phytophthora</taxon>
    </lineage>
</organism>
<dbReference type="OrthoDB" id="118248at2759"/>
<reference evidence="1" key="1">
    <citation type="submission" date="2023-04" db="EMBL/GenBank/DDBJ databases">
        <title>Phytophthora lilii NBRC 32176.</title>
        <authorList>
            <person name="Ichikawa N."/>
            <person name="Sato H."/>
            <person name="Tonouchi N."/>
        </authorList>
    </citation>
    <scope>NUCLEOTIDE SEQUENCE</scope>
    <source>
        <strain evidence="1">NBRC 32176</strain>
    </source>
</reference>
<proteinExistence type="predicted"/>
<evidence type="ECO:0000313" key="2">
    <source>
        <dbReference type="Proteomes" id="UP001165083"/>
    </source>
</evidence>